<dbReference type="PANTHER" id="PTHR33332">
    <property type="entry name" value="REVERSE TRANSCRIPTASE DOMAIN-CONTAINING PROTEIN"/>
    <property type="match status" value="1"/>
</dbReference>
<reference evidence="1 2" key="1">
    <citation type="journal article" date="2023" name="J. Hered.">
        <title>Chromosome-level genome of the wood stork (Mycteria americana) provides insight into avian chromosome evolution.</title>
        <authorList>
            <person name="Flamio R. Jr."/>
            <person name="Ramstad K.M."/>
        </authorList>
    </citation>
    <scope>NUCLEOTIDE SEQUENCE [LARGE SCALE GENOMIC DNA]</scope>
    <source>
        <strain evidence="1">JAX WOST 10</strain>
    </source>
</reference>
<dbReference type="AlphaFoldDB" id="A0AAN7NK07"/>
<accession>A0AAN7NK07</accession>
<sequence>MYHRANLPSREISAVELELAPATRTIWELFHVDANQKEEMRFSQYGKNHMDFPIPALEWHTQNKHQCSYQLGTGRSQPCLHGWDALVSSDAFPMLVHGWKKANRLLGCTQSSVDSRSRERSALVRPPPEHCIQLWGPQHKTDMDLLERVQRRDTEMVRGLEPLCYGERLRAGYLKGADKKDEDRLFSRACSNRARGNSFKLTEGRFRLDIRKKCFTMRVVGHWHRLPREAVNTPSLEVFKVRLDGALSN</sequence>
<protein>
    <submittedName>
        <fullName evidence="1">Uncharacterized protein</fullName>
    </submittedName>
</protein>
<name>A0AAN7NK07_MYCAM</name>
<dbReference type="Proteomes" id="UP001333110">
    <property type="component" value="Unassembled WGS sequence"/>
</dbReference>
<dbReference type="EMBL" id="JAUNZN010000002">
    <property type="protein sequence ID" value="KAK4826812.1"/>
    <property type="molecule type" value="Genomic_DNA"/>
</dbReference>
<keyword evidence="2" id="KW-1185">Reference proteome</keyword>
<proteinExistence type="predicted"/>
<organism evidence="1 2">
    <name type="scientific">Mycteria americana</name>
    <name type="common">Wood stork</name>
    <dbReference type="NCBI Taxonomy" id="33587"/>
    <lineage>
        <taxon>Eukaryota</taxon>
        <taxon>Metazoa</taxon>
        <taxon>Chordata</taxon>
        <taxon>Craniata</taxon>
        <taxon>Vertebrata</taxon>
        <taxon>Euteleostomi</taxon>
        <taxon>Archelosauria</taxon>
        <taxon>Archosauria</taxon>
        <taxon>Dinosauria</taxon>
        <taxon>Saurischia</taxon>
        <taxon>Theropoda</taxon>
        <taxon>Coelurosauria</taxon>
        <taxon>Aves</taxon>
        <taxon>Neognathae</taxon>
        <taxon>Neoaves</taxon>
        <taxon>Aequornithes</taxon>
        <taxon>Ciconiiformes</taxon>
        <taxon>Ciconiidae</taxon>
        <taxon>Mycteria</taxon>
    </lineage>
</organism>
<evidence type="ECO:0000313" key="1">
    <source>
        <dbReference type="EMBL" id="KAK4826812.1"/>
    </source>
</evidence>
<evidence type="ECO:0000313" key="2">
    <source>
        <dbReference type="Proteomes" id="UP001333110"/>
    </source>
</evidence>
<comment type="caution">
    <text evidence="1">The sequence shown here is derived from an EMBL/GenBank/DDBJ whole genome shotgun (WGS) entry which is preliminary data.</text>
</comment>
<gene>
    <name evidence="1" type="ORF">QYF61_011620</name>
</gene>